<organism evidence="1 2">
    <name type="scientific">Pleurodeles waltl</name>
    <name type="common">Iberian ribbed newt</name>
    <dbReference type="NCBI Taxonomy" id="8319"/>
    <lineage>
        <taxon>Eukaryota</taxon>
        <taxon>Metazoa</taxon>
        <taxon>Chordata</taxon>
        <taxon>Craniata</taxon>
        <taxon>Vertebrata</taxon>
        <taxon>Euteleostomi</taxon>
        <taxon>Amphibia</taxon>
        <taxon>Batrachia</taxon>
        <taxon>Caudata</taxon>
        <taxon>Salamandroidea</taxon>
        <taxon>Salamandridae</taxon>
        <taxon>Pleurodelinae</taxon>
        <taxon>Pleurodeles</taxon>
    </lineage>
</organism>
<dbReference type="Proteomes" id="UP001066276">
    <property type="component" value="Chromosome 4_2"/>
</dbReference>
<protein>
    <submittedName>
        <fullName evidence="1">Uncharacterized protein</fullName>
    </submittedName>
</protein>
<keyword evidence="2" id="KW-1185">Reference proteome</keyword>
<dbReference type="AlphaFoldDB" id="A0AAV7S7B7"/>
<dbReference type="EMBL" id="JANPWB010000008">
    <property type="protein sequence ID" value="KAJ1159776.1"/>
    <property type="molecule type" value="Genomic_DNA"/>
</dbReference>
<name>A0AAV7S7B7_PLEWA</name>
<comment type="caution">
    <text evidence="1">The sequence shown here is derived from an EMBL/GenBank/DDBJ whole genome shotgun (WGS) entry which is preliminary data.</text>
</comment>
<reference evidence="1" key="1">
    <citation type="journal article" date="2022" name="bioRxiv">
        <title>Sequencing and chromosome-scale assembly of the giantPleurodeles waltlgenome.</title>
        <authorList>
            <person name="Brown T."/>
            <person name="Elewa A."/>
            <person name="Iarovenko S."/>
            <person name="Subramanian E."/>
            <person name="Araus A.J."/>
            <person name="Petzold A."/>
            <person name="Susuki M."/>
            <person name="Suzuki K.-i.T."/>
            <person name="Hayashi T."/>
            <person name="Toyoda A."/>
            <person name="Oliveira C."/>
            <person name="Osipova E."/>
            <person name="Leigh N.D."/>
            <person name="Simon A."/>
            <person name="Yun M.H."/>
        </authorList>
    </citation>
    <scope>NUCLEOTIDE SEQUENCE</scope>
    <source>
        <strain evidence="1">20211129_DDA</strain>
        <tissue evidence="1">Liver</tissue>
    </source>
</reference>
<evidence type="ECO:0000313" key="1">
    <source>
        <dbReference type="EMBL" id="KAJ1159776.1"/>
    </source>
</evidence>
<proteinExistence type="predicted"/>
<evidence type="ECO:0000313" key="2">
    <source>
        <dbReference type="Proteomes" id="UP001066276"/>
    </source>
</evidence>
<gene>
    <name evidence="1" type="ORF">NDU88_000281</name>
</gene>
<accession>A0AAV7S7B7</accession>
<sequence>MSSRPFTCISNNAKGTKVIFDGKSVNRLNDLPTEKAADAKTLTICKAACVIKWRLIVSKKAKLRDHVDLCVEFVVLICLDYPETSARPAEGRESSA</sequence>